<feature type="region of interest" description="Disordered" evidence="1">
    <location>
        <begin position="241"/>
        <end position="297"/>
    </location>
</feature>
<name>A0ABN2UM50_9ACTN</name>
<feature type="compositionally biased region" description="Low complexity" evidence="1">
    <location>
        <begin position="255"/>
        <end position="285"/>
    </location>
</feature>
<evidence type="ECO:0000256" key="1">
    <source>
        <dbReference type="SAM" id="MobiDB-lite"/>
    </source>
</evidence>
<keyword evidence="4" id="KW-1185">Reference proteome</keyword>
<feature type="compositionally biased region" description="Basic and acidic residues" evidence="1">
    <location>
        <begin position="734"/>
        <end position="745"/>
    </location>
</feature>
<evidence type="ECO:0000259" key="2">
    <source>
        <dbReference type="Pfam" id="PF00899"/>
    </source>
</evidence>
<feature type="region of interest" description="Disordered" evidence="1">
    <location>
        <begin position="332"/>
        <end position="366"/>
    </location>
</feature>
<accession>A0ABN2UM50</accession>
<dbReference type="Pfam" id="PF00899">
    <property type="entry name" value="ThiF"/>
    <property type="match status" value="1"/>
</dbReference>
<reference evidence="3 4" key="1">
    <citation type="journal article" date="2019" name="Int. J. Syst. Evol. Microbiol.">
        <title>The Global Catalogue of Microorganisms (GCM) 10K type strain sequencing project: providing services to taxonomists for standard genome sequencing and annotation.</title>
        <authorList>
            <consortium name="The Broad Institute Genomics Platform"/>
            <consortium name="The Broad Institute Genome Sequencing Center for Infectious Disease"/>
            <person name="Wu L."/>
            <person name="Ma J."/>
        </authorList>
    </citation>
    <scope>NUCLEOTIDE SEQUENCE [LARGE SCALE GENOMIC DNA]</scope>
    <source>
        <strain evidence="3 4">JCM 16014</strain>
    </source>
</reference>
<dbReference type="Gene3D" id="3.40.630.30">
    <property type="match status" value="1"/>
</dbReference>
<evidence type="ECO:0000313" key="4">
    <source>
        <dbReference type="Proteomes" id="UP001500751"/>
    </source>
</evidence>
<feature type="region of interest" description="Disordered" evidence="1">
    <location>
        <begin position="727"/>
        <end position="775"/>
    </location>
</feature>
<dbReference type="Gene3D" id="3.40.50.720">
    <property type="entry name" value="NAD(P)-binding Rossmann-like Domain"/>
    <property type="match status" value="1"/>
</dbReference>
<dbReference type="InterPro" id="IPR016181">
    <property type="entry name" value="Acyl_CoA_acyltransferase"/>
</dbReference>
<evidence type="ECO:0000313" key="3">
    <source>
        <dbReference type="EMBL" id="GAA2038985.1"/>
    </source>
</evidence>
<feature type="compositionally biased region" description="Low complexity" evidence="1">
    <location>
        <begin position="757"/>
        <end position="775"/>
    </location>
</feature>
<protein>
    <recommendedName>
        <fullName evidence="2">THIF-type NAD/FAD binding fold domain-containing protein</fullName>
    </recommendedName>
</protein>
<dbReference type="PANTHER" id="PTHR43267:SF3">
    <property type="entry name" value="THIF PROTEIN"/>
    <property type="match status" value="1"/>
</dbReference>
<feature type="domain" description="THIF-type NAD/FAD binding fold" evidence="2">
    <location>
        <begin position="469"/>
        <end position="606"/>
    </location>
</feature>
<dbReference type="PANTHER" id="PTHR43267">
    <property type="entry name" value="TRNA THREONYLCARBAMOYLADENOSINE DEHYDRATASE"/>
    <property type="match status" value="1"/>
</dbReference>
<dbReference type="EMBL" id="BAAAQN010000027">
    <property type="protein sequence ID" value="GAA2038985.1"/>
    <property type="molecule type" value="Genomic_DNA"/>
</dbReference>
<dbReference type="SUPFAM" id="SSF69572">
    <property type="entry name" value="Activating enzymes of the ubiquitin-like proteins"/>
    <property type="match status" value="1"/>
</dbReference>
<sequence length="775" mass="82666">MESPWIFSAFLAPAGDPGTAGGTDPAGTEQLRQIRALRGRILFDGGRRPAFLEPDDQVQDLGAWHFTARRGLDGMHGPPLGYVRLLTPATSARYQSREYLGERQYAEVLAAEGLTDETVFEHSRLVVEHRARKLGLGLHLNALAIAAAHELGAAAMIGTSGTADGQDRFHGRFGFHPVPSTRRYVEKYTEDVVILLHRTVEGAGEHTTLVEGYRLLFRELMAEALAEDLAGGLTESLATRGRGLTGDPAGGLAGTGSAATPAAATPADATPAAATPADAASHSADGLSHPATSPATDADLASLGRGFSGGHAISRLWGAEEAARAVAAVAPGRTARAEAAHQHRNPHRHTPAPSGPPPRLAAIGSSDPHRWKPVLFRPARPDDRVALAALLNTGAVREVVDTVESQVEELIRSREPGRVFDAGELAAARADQLAGAQPWDYGSWAWYPWSGRLVHVLPREEYRLVRTDRNRGKIDRPEQRRLLDRRVGVIGLSVGNSAAVTLAQEGVAGAFKLADFDTLSVSNLNRLRAGLHQVGVNKAVLAARQMYEIDPYLDIEIFPAGLTEENMKEFFLGGHGPIDLLVEECDTPWVKLAAREAARDLGVPVVMDANDRGLLDIERFDHEPHRPLLHGRLGPLTAEDCHGLTPAERVQMVLDMVDADRISPALAASFPEIGRTLSSWPQLASGVALGGALVTEAARRILLGERCESGRFYVDLEVLIAPDRDCTAEMGRPGSDRTGLKRPGLDRLGLGRPGPRPAGAGPAGPGQAASLPSAP</sequence>
<dbReference type="RefSeq" id="WP_344667693.1">
    <property type="nucleotide sequence ID" value="NZ_BAAAQN010000027.1"/>
</dbReference>
<gene>
    <name evidence="3" type="ORF">GCM10009839_45910</name>
</gene>
<dbReference type="InterPro" id="IPR035985">
    <property type="entry name" value="Ubiquitin-activating_enz"/>
</dbReference>
<dbReference type="InterPro" id="IPR045886">
    <property type="entry name" value="ThiF/MoeB/HesA"/>
</dbReference>
<comment type="caution">
    <text evidence="3">The sequence shown here is derived from an EMBL/GenBank/DDBJ whole genome shotgun (WGS) entry which is preliminary data.</text>
</comment>
<dbReference type="SUPFAM" id="SSF55729">
    <property type="entry name" value="Acyl-CoA N-acyltransferases (Nat)"/>
    <property type="match status" value="1"/>
</dbReference>
<dbReference type="Proteomes" id="UP001500751">
    <property type="component" value="Unassembled WGS sequence"/>
</dbReference>
<proteinExistence type="predicted"/>
<dbReference type="CDD" id="cd01483">
    <property type="entry name" value="E1_enzyme_family"/>
    <property type="match status" value="1"/>
</dbReference>
<dbReference type="InterPro" id="IPR000594">
    <property type="entry name" value="ThiF_NAD_FAD-bd"/>
</dbReference>
<organism evidence="3 4">
    <name type="scientific">Catenulispora yoronensis</name>
    <dbReference type="NCBI Taxonomy" id="450799"/>
    <lineage>
        <taxon>Bacteria</taxon>
        <taxon>Bacillati</taxon>
        <taxon>Actinomycetota</taxon>
        <taxon>Actinomycetes</taxon>
        <taxon>Catenulisporales</taxon>
        <taxon>Catenulisporaceae</taxon>
        <taxon>Catenulispora</taxon>
    </lineage>
</organism>